<dbReference type="OrthoDB" id="10251809at2759"/>
<dbReference type="AlphaFoldDB" id="A0A9P6UZ27"/>
<keyword evidence="1" id="KW-0880">Kelch repeat</keyword>
<evidence type="ECO:0000313" key="6">
    <source>
        <dbReference type="Proteomes" id="UP000738325"/>
    </source>
</evidence>
<keyword evidence="4" id="KW-1133">Transmembrane helix</keyword>
<evidence type="ECO:0000256" key="4">
    <source>
        <dbReference type="SAM" id="Phobius"/>
    </source>
</evidence>
<dbReference type="Proteomes" id="UP000738325">
    <property type="component" value="Unassembled WGS sequence"/>
</dbReference>
<sequence>MFGISTPDNQTLLIFLDGDSNRTMLAYDIEQNRWQNTSGPAFDDWSPSYPAVVDPLTSLAYIFGDQSMGVFNLQMSDWTSAQILVNATPAQTFGGDRVYSKARGSIMQLGASGNQTYIIEYSTGMRSWSNMSTAGDIPSPRDRHCMAASEDGNTIVIYGGSTDLTFTNLTDVTGTLHILDVPTATWRQGPVASKRHSMACTIVGDQFLAWGGSDSNNITVTGPPIVFDLTKREWTAMYLAPSYYNTNNDNNNTVPTPTLDTVPTGRLTSEPTTVRSMAIVLGMTLGALFLLALGAAMYFYRAMKREKMKYETLTKKMMLDMADKANDEGKTRPDTPATTEVTAPASATVRIPEAPTYPTYQQQQSSYNIVDTGASICINTSSTTLRRAPHSPVASNFPIEHLFSYDASSAEESAENSSPYTSTPYSSTPYPSTPYVPSSSPHVSHTHSYPQDTAPPDKMVRFPGRTKPYTSIPPRRHHSSGGSLVSSQLEELAS</sequence>
<feature type="compositionally biased region" description="Polar residues" evidence="3">
    <location>
        <begin position="480"/>
        <end position="494"/>
    </location>
</feature>
<protein>
    <recommendedName>
        <fullName evidence="7">Galactose oxidase</fullName>
    </recommendedName>
</protein>
<comment type="caution">
    <text evidence="5">The sequence shown here is derived from an EMBL/GenBank/DDBJ whole genome shotgun (WGS) entry which is preliminary data.</text>
</comment>
<feature type="region of interest" description="Disordered" evidence="3">
    <location>
        <begin position="249"/>
        <end position="268"/>
    </location>
</feature>
<dbReference type="InterPro" id="IPR011043">
    <property type="entry name" value="Gal_Oxase/kelch_b-propeller"/>
</dbReference>
<dbReference type="InterPro" id="IPR015915">
    <property type="entry name" value="Kelch-typ_b-propeller"/>
</dbReference>
<name>A0A9P6UZ27_9FUNG</name>
<reference evidence="5" key="1">
    <citation type="journal article" date="2020" name="Fungal Divers.">
        <title>Resolving the Mortierellaceae phylogeny through synthesis of multi-gene phylogenetics and phylogenomics.</title>
        <authorList>
            <person name="Vandepol N."/>
            <person name="Liber J."/>
            <person name="Desiro A."/>
            <person name="Na H."/>
            <person name="Kennedy M."/>
            <person name="Barry K."/>
            <person name="Grigoriev I.V."/>
            <person name="Miller A.N."/>
            <person name="O'Donnell K."/>
            <person name="Stajich J.E."/>
            <person name="Bonito G."/>
        </authorList>
    </citation>
    <scope>NUCLEOTIDE SEQUENCE</scope>
    <source>
        <strain evidence="5">REB-010B</strain>
    </source>
</reference>
<feature type="transmembrane region" description="Helical" evidence="4">
    <location>
        <begin position="277"/>
        <end position="300"/>
    </location>
</feature>
<feature type="compositionally biased region" description="Low complexity" evidence="3">
    <location>
        <begin position="249"/>
        <end position="264"/>
    </location>
</feature>
<dbReference type="PANTHER" id="PTHR46093">
    <property type="entry name" value="ACYL-COA-BINDING DOMAIN-CONTAINING PROTEIN 5"/>
    <property type="match status" value="1"/>
</dbReference>
<accession>A0A9P6UZ27</accession>
<evidence type="ECO:0000256" key="2">
    <source>
        <dbReference type="ARBA" id="ARBA00022737"/>
    </source>
</evidence>
<dbReference type="Gene3D" id="2.120.10.80">
    <property type="entry name" value="Kelch-type beta propeller"/>
    <property type="match status" value="1"/>
</dbReference>
<feature type="compositionally biased region" description="Low complexity" evidence="3">
    <location>
        <begin position="408"/>
        <end position="450"/>
    </location>
</feature>
<evidence type="ECO:0000256" key="3">
    <source>
        <dbReference type="SAM" id="MobiDB-lite"/>
    </source>
</evidence>
<dbReference type="SUPFAM" id="SSF50965">
    <property type="entry name" value="Galactose oxidase, central domain"/>
    <property type="match status" value="1"/>
</dbReference>
<proteinExistence type="predicted"/>
<evidence type="ECO:0008006" key="7">
    <source>
        <dbReference type="Google" id="ProtNLM"/>
    </source>
</evidence>
<keyword evidence="4" id="KW-0812">Transmembrane</keyword>
<gene>
    <name evidence="5" type="ORF">BGZ99_008329</name>
</gene>
<keyword evidence="2" id="KW-0677">Repeat</keyword>
<feature type="region of interest" description="Disordered" evidence="3">
    <location>
        <begin position="408"/>
        <end position="494"/>
    </location>
</feature>
<dbReference type="EMBL" id="JAAAIP010000064">
    <property type="protein sequence ID" value="KAG0327114.1"/>
    <property type="molecule type" value="Genomic_DNA"/>
</dbReference>
<keyword evidence="6" id="KW-1185">Reference proteome</keyword>
<dbReference type="Pfam" id="PF24681">
    <property type="entry name" value="Kelch_KLHDC2_KLHL20_DRC7"/>
    <property type="match status" value="1"/>
</dbReference>
<evidence type="ECO:0000256" key="1">
    <source>
        <dbReference type="ARBA" id="ARBA00022441"/>
    </source>
</evidence>
<organism evidence="5 6">
    <name type="scientific">Dissophora globulifera</name>
    <dbReference type="NCBI Taxonomy" id="979702"/>
    <lineage>
        <taxon>Eukaryota</taxon>
        <taxon>Fungi</taxon>
        <taxon>Fungi incertae sedis</taxon>
        <taxon>Mucoromycota</taxon>
        <taxon>Mortierellomycotina</taxon>
        <taxon>Mortierellomycetes</taxon>
        <taxon>Mortierellales</taxon>
        <taxon>Mortierellaceae</taxon>
        <taxon>Dissophora</taxon>
    </lineage>
</organism>
<dbReference type="PANTHER" id="PTHR46093:SF18">
    <property type="entry name" value="FIBRONECTIN TYPE-III DOMAIN-CONTAINING PROTEIN"/>
    <property type="match status" value="1"/>
</dbReference>
<keyword evidence="4" id="KW-0472">Membrane</keyword>
<evidence type="ECO:0000313" key="5">
    <source>
        <dbReference type="EMBL" id="KAG0327114.1"/>
    </source>
</evidence>